<dbReference type="Pfam" id="PF03151">
    <property type="entry name" value="TPT"/>
    <property type="match status" value="2"/>
</dbReference>
<evidence type="ECO:0000256" key="4">
    <source>
        <dbReference type="ARBA" id="ARBA00023136"/>
    </source>
</evidence>
<comment type="caution">
    <text evidence="9">The sequence shown here is derived from an EMBL/GenBank/DDBJ whole genome shotgun (WGS) entry which is preliminary data.</text>
</comment>
<dbReference type="Proteomes" id="UP001620626">
    <property type="component" value="Unassembled WGS sequence"/>
</dbReference>
<evidence type="ECO:0000256" key="7">
    <source>
        <dbReference type="SAM" id="SignalP"/>
    </source>
</evidence>
<feature type="signal peptide" evidence="7">
    <location>
        <begin position="1"/>
        <end position="18"/>
    </location>
</feature>
<comment type="subcellular location">
    <subcellularLocation>
        <location evidence="1">Membrane</location>
        <topology evidence="1">Multi-pass membrane protein</topology>
    </subcellularLocation>
</comment>
<proteinExistence type="predicted"/>
<name>A0ABD2M6T5_9BILA</name>
<evidence type="ECO:0000256" key="1">
    <source>
        <dbReference type="ARBA" id="ARBA00004141"/>
    </source>
</evidence>
<feature type="transmembrane region" description="Helical" evidence="6">
    <location>
        <begin position="123"/>
        <end position="143"/>
    </location>
</feature>
<feature type="domain" description="Sugar phosphate transporter" evidence="8">
    <location>
        <begin position="229"/>
        <end position="349"/>
    </location>
</feature>
<evidence type="ECO:0000256" key="2">
    <source>
        <dbReference type="ARBA" id="ARBA00022692"/>
    </source>
</evidence>
<dbReference type="InterPro" id="IPR004853">
    <property type="entry name" value="Sugar_P_trans_dom"/>
</dbReference>
<protein>
    <recommendedName>
        <fullName evidence="8">Sugar phosphate transporter domain-containing protein</fullName>
    </recommendedName>
</protein>
<reference evidence="9 10" key="1">
    <citation type="submission" date="2024-10" db="EMBL/GenBank/DDBJ databases">
        <authorList>
            <person name="Kim D."/>
        </authorList>
    </citation>
    <scope>NUCLEOTIDE SEQUENCE [LARGE SCALE GENOMIC DNA]</scope>
    <source>
        <strain evidence="9">BH-2024</strain>
    </source>
</reference>
<feature type="transmembrane region" description="Helical" evidence="6">
    <location>
        <begin position="188"/>
        <end position="205"/>
    </location>
</feature>
<gene>
    <name evidence="9" type="ORF">niasHT_006783</name>
</gene>
<dbReference type="PANTHER" id="PTHR11132">
    <property type="entry name" value="SOLUTE CARRIER FAMILY 35"/>
    <property type="match status" value="1"/>
</dbReference>
<dbReference type="GO" id="GO:0016020">
    <property type="term" value="C:membrane"/>
    <property type="evidence" value="ECO:0007669"/>
    <property type="project" value="UniProtKB-SubCell"/>
</dbReference>
<evidence type="ECO:0000256" key="5">
    <source>
        <dbReference type="SAM" id="MobiDB-lite"/>
    </source>
</evidence>
<dbReference type="InterPro" id="IPR050186">
    <property type="entry name" value="TPT_transporter"/>
</dbReference>
<dbReference type="EMBL" id="JBICBT010000106">
    <property type="protein sequence ID" value="KAL3123240.1"/>
    <property type="molecule type" value="Genomic_DNA"/>
</dbReference>
<evidence type="ECO:0000313" key="9">
    <source>
        <dbReference type="EMBL" id="KAL3123240.1"/>
    </source>
</evidence>
<feature type="chain" id="PRO_5044774982" description="Sugar phosphate transporter domain-containing protein" evidence="7">
    <location>
        <begin position="19"/>
        <end position="405"/>
    </location>
</feature>
<keyword evidence="3 6" id="KW-1133">Transmembrane helix</keyword>
<evidence type="ECO:0000259" key="8">
    <source>
        <dbReference type="Pfam" id="PF03151"/>
    </source>
</evidence>
<dbReference type="SUPFAM" id="SSF103481">
    <property type="entry name" value="Multidrug resistance efflux transporter EmrE"/>
    <property type="match status" value="2"/>
</dbReference>
<evidence type="ECO:0000256" key="3">
    <source>
        <dbReference type="ARBA" id="ARBA00022989"/>
    </source>
</evidence>
<feature type="domain" description="Sugar phosphate transporter" evidence="8">
    <location>
        <begin position="93"/>
        <end position="225"/>
    </location>
</feature>
<keyword evidence="7" id="KW-0732">Signal</keyword>
<feature type="transmembrane region" description="Helical" evidence="6">
    <location>
        <begin position="277"/>
        <end position="299"/>
    </location>
</feature>
<dbReference type="InterPro" id="IPR037185">
    <property type="entry name" value="EmrE-like"/>
</dbReference>
<accession>A0ABD2M6T5</accession>
<keyword evidence="2 6" id="KW-0812">Transmembrane</keyword>
<feature type="transmembrane region" description="Helical" evidence="6">
    <location>
        <begin position="90"/>
        <end position="111"/>
    </location>
</feature>
<feature type="transmembrane region" description="Helical" evidence="6">
    <location>
        <begin position="155"/>
        <end position="176"/>
    </location>
</feature>
<evidence type="ECO:0000256" key="6">
    <source>
        <dbReference type="SAM" id="Phobius"/>
    </source>
</evidence>
<sequence>MKLPILTTFLLLLTIAFASFTATDGTENIGRRNRLLARSKRDCNRANCHPGSCLLGRSAAKRRVGPMSYLLLISKFAASKMQLLRNDVLFGARICFICFLWWTSSSGLSIVNKLTLQRYPFPLTIALSSCLNNVLYSLPLLRFLSISSVSVPTDYLLRIVLPISVGRAVATVSAYFALWKISVSYTQTIKSTMPLFTVLISRLLLGERQPMRIYLSLLPIITGVLDETRMHPINLLSLNSQLASLLLFPFWLFTDALKMWSNIHSTNRHNQSPDPRFLFMLLLSGLCSFSQSACAFVLIHQLTTLSYSVTNSAKRVFVIAFSLLTLRNPVTPLNVCGMFFSVFGVFCYNRMKMKGKFDNSRRFPTPPPNSEDNQQKPFLRHDSPPTIDQQFHTSNSEVRLLLANE</sequence>
<evidence type="ECO:0000313" key="10">
    <source>
        <dbReference type="Proteomes" id="UP001620626"/>
    </source>
</evidence>
<feature type="region of interest" description="Disordered" evidence="5">
    <location>
        <begin position="358"/>
        <end position="385"/>
    </location>
</feature>
<keyword evidence="10" id="KW-1185">Reference proteome</keyword>
<keyword evidence="4 6" id="KW-0472">Membrane</keyword>
<feature type="transmembrane region" description="Helical" evidence="6">
    <location>
        <begin position="330"/>
        <end position="348"/>
    </location>
</feature>
<organism evidence="9 10">
    <name type="scientific">Heterodera trifolii</name>
    <dbReference type="NCBI Taxonomy" id="157864"/>
    <lineage>
        <taxon>Eukaryota</taxon>
        <taxon>Metazoa</taxon>
        <taxon>Ecdysozoa</taxon>
        <taxon>Nematoda</taxon>
        <taxon>Chromadorea</taxon>
        <taxon>Rhabditida</taxon>
        <taxon>Tylenchina</taxon>
        <taxon>Tylenchomorpha</taxon>
        <taxon>Tylenchoidea</taxon>
        <taxon>Heteroderidae</taxon>
        <taxon>Heteroderinae</taxon>
        <taxon>Heterodera</taxon>
    </lineage>
</organism>
<dbReference type="AlphaFoldDB" id="A0ABD2M6T5"/>